<feature type="compositionally biased region" description="Polar residues" evidence="1">
    <location>
        <begin position="153"/>
        <end position="169"/>
    </location>
</feature>
<dbReference type="InterPro" id="IPR017896">
    <property type="entry name" value="4Fe4S_Fe-S-bd"/>
</dbReference>
<dbReference type="Gene3D" id="3.30.70.20">
    <property type="match status" value="1"/>
</dbReference>
<protein>
    <recommendedName>
        <fullName evidence="2">4Fe-4S ferredoxin-type domain-containing protein</fullName>
    </recommendedName>
</protein>
<name>A0A382ZL23_9ZZZZ</name>
<dbReference type="InterPro" id="IPR017900">
    <property type="entry name" value="4Fe4S_Fe_S_CS"/>
</dbReference>
<evidence type="ECO:0000256" key="1">
    <source>
        <dbReference type="SAM" id="MobiDB-lite"/>
    </source>
</evidence>
<sequence>NPFLGPRHKTAVVTTDLPLVPDKPIDFGLQDFCSKCRKCARECPVQAIPFGDKVLYNGYEIWKPDVVKCTSYRTTNPQGSACSRCMKICPFNKEGLFTHWVALWMAIKLPFSRSFLIWLDDVLGYGIPNPIKKWWLDLEIVNGSVQKAKKTSNKGLNSTRNIPEDNNSIAIFPPETHPLPENSNSHVPDRQVGKKDTKLAERKLKELYENL</sequence>
<organism evidence="3">
    <name type="scientific">marine metagenome</name>
    <dbReference type="NCBI Taxonomy" id="408172"/>
    <lineage>
        <taxon>unclassified sequences</taxon>
        <taxon>metagenomes</taxon>
        <taxon>ecological metagenomes</taxon>
    </lineage>
</organism>
<dbReference type="PROSITE" id="PS00198">
    <property type="entry name" value="4FE4S_FER_1"/>
    <property type="match status" value="1"/>
</dbReference>
<proteinExistence type="predicted"/>
<evidence type="ECO:0000313" key="3">
    <source>
        <dbReference type="EMBL" id="SVD96133.1"/>
    </source>
</evidence>
<feature type="domain" description="4Fe-4S ferredoxin-type" evidence="2">
    <location>
        <begin position="23"/>
        <end position="53"/>
    </location>
</feature>
<dbReference type="AlphaFoldDB" id="A0A382ZL23"/>
<gene>
    <name evidence="3" type="ORF">METZ01_LOCUS448987</name>
</gene>
<dbReference type="SUPFAM" id="SSF54862">
    <property type="entry name" value="4Fe-4S ferredoxins"/>
    <property type="match status" value="1"/>
</dbReference>
<feature type="region of interest" description="Disordered" evidence="1">
    <location>
        <begin position="149"/>
        <end position="195"/>
    </location>
</feature>
<evidence type="ECO:0000259" key="2">
    <source>
        <dbReference type="PROSITE" id="PS51379"/>
    </source>
</evidence>
<dbReference type="EMBL" id="UINC01184768">
    <property type="protein sequence ID" value="SVD96133.1"/>
    <property type="molecule type" value="Genomic_DNA"/>
</dbReference>
<reference evidence="3" key="1">
    <citation type="submission" date="2018-05" db="EMBL/GenBank/DDBJ databases">
        <authorList>
            <person name="Lanie J.A."/>
            <person name="Ng W.-L."/>
            <person name="Kazmierczak K.M."/>
            <person name="Andrzejewski T.M."/>
            <person name="Davidsen T.M."/>
            <person name="Wayne K.J."/>
            <person name="Tettelin H."/>
            <person name="Glass J.I."/>
            <person name="Rusch D."/>
            <person name="Podicherti R."/>
            <person name="Tsui H.-C.T."/>
            <person name="Winkler M.E."/>
        </authorList>
    </citation>
    <scope>NUCLEOTIDE SEQUENCE</scope>
</reference>
<dbReference type="Pfam" id="PF12838">
    <property type="entry name" value="Fer4_7"/>
    <property type="match status" value="1"/>
</dbReference>
<feature type="non-terminal residue" evidence="3">
    <location>
        <position position="1"/>
    </location>
</feature>
<accession>A0A382ZL23</accession>
<dbReference type="PROSITE" id="PS51379">
    <property type="entry name" value="4FE4S_FER_2"/>
    <property type="match status" value="1"/>
</dbReference>